<keyword evidence="3" id="KW-1185">Reference proteome</keyword>
<protein>
    <submittedName>
        <fullName evidence="2">Uncharacterized protein</fullName>
    </submittedName>
</protein>
<evidence type="ECO:0000313" key="3">
    <source>
        <dbReference type="Proteomes" id="UP001359559"/>
    </source>
</evidence>
<sequence>MGARTSKLRKWVGGGGIGETLLAPKGYVPICVGTNEDTCKKFMVHIKALGDVYLCELLSRSAEEYGFRNEGVLRIPFEAQDFEEWFHIRRNNEKKVLIKRRIKLPTCFD</sequence>
<reference evidence="2 3" key="1">
    <citation type="submission" date="2024-01" db="EMBL/GenBank/DDBJ databases">
        <title>The genomes of 5 underutilized Papilionoideae crops provide insights into root nodulation and disease resistance.</title>
        <authorList>
            <person name="Yuan L."/>
        </authorList>
    </citation>
    <scope>NUCLEOTIDE SEQUENCE [LARGE SCALE GENOMIC DNA]</scope>
    <source>
        <strain evidence="2">LY-2023</strain>
        <tissue evidence="2">Leaf</tissue>
    </source>
</reference>
<comment type="similarity">
    <text evidence="1">Belongs to the ARG7 family.</text>
</comment>
<dbReference type="PANTHER" id="PTHR31374">
    <property type="entry name" value="AUXIN-INDUCED PROTEIN-LIKE-RELATED"/>
    <property type="match status" value="1"/>
</dbReference>
<organism evidence="2 3">
    <name type="scientific">Clitoria ternatea</name>
    <name type="common">Butterfly pea</name>
    <dbReference type="NCBI Taxonomy" id="43366"/>
    <lineage>
        <taxon>Eukaryota</taxon>
        <taxon>Viridiplantae</taxon>
        <taxon>Streptophyta</taxon>
        <taxon>Embryophyta</taxon>
        <taxon>Tracheophyta</taxon>
        <taxon>Spermatophyta</taxon>
        <taxon>Magnoliopsida</taxon>
        <taxon>eudicotyledons</taxon>
        <taxon>Gunneridae</taxon>
        <taxon>Pentapetalae</taxon>
        <taxon>rosids</taxon>
        <taxon>fabids</taxon>
        <taxon>Fabales</taxon>
        <taxon>Fabaceae</taxon>
        <taxon>Papilionoideae</taxon>
        <taxon>50 kb inversion clade</taxon>
        <taxon>NPAAA clade</taxon>
        <taxon>indigoferoid/millettioid clade</taxon>
        <taxon>Phaseoleae</taxon>
        <taxon>Clitoria</taxon>
    </lineage>
</organism>
<accession>A0AAN9PET2</accession>
<gene>
    <name evidence="2" type="ORF">RJT34_17386</name>
</gene>
<proteinExistence type="inferred from homology"/>
<evidence type="ECO:0000313" key="2">
    <source>
        <dbReference type="EMBL" id="KAK7294497.1"/>
    </source>
</evidence>
<dbReference type="InterPro" id="IPR003676">
    <property type="entry name" value="SAUR_fam"/>
</dbReference>
<dbReference type="Pfam" id="PF02519">
    <property type="entry name" value="Auxin_inducible"/>
    <property type="match status" value="1"/>
</dbReference>
<dbReference type="GO" id="GO:0009733">
    <property type="term" value="P:response to auxin"/>
    <property type="evidence" value="ECO:0007669"/>
    <property type="project" value="InterPro"/>
</dbReference>
<dbReference type="PANTHER" id="PTHR31374:SF32">
    <property type="entry name" value="SAUR FAMILY PROTEIN"/>
    <property type="match status" value="1"/>
</dbReference>
<name>A0AAN9PET2_CLITE</name>
<evidence type="ECO:0000256" key="1">
    <source>
        <dbReference type="ARBA" id="ARBA00006974"/>
    </source>
</evidence>
<comment type="caution">
    <text evidence="2">The sequence shown here is derived from an EMBL/GenBank/DDBJ whole genome shotgun (WGS) entry which is preliminary data.</text>
</comment>
<dbReference type="AlphaFoldDB" id="A0AAN9PET2"/>
<dbReference type="Proteomes" id="UP001359559">
    <property type="component" value="Unassembled WGS sequence"/>
</dbReference>
<dbReference type="EMBL" id="JAYKXN010000004">
    <property type="protein sequence ID" value="KAK7294497.1"/>
    <property type="molecule type" value="Genomic_DNA"/>
</dbReference>